<evidence type="ECO:0000313" key="2">
    <source>
        <dbReference type="Proteomes" id="UP000319004"/>
    </source>
</evidence>
<name>A0A518HRB5_9BACT</name>
<proteinExistence type="predicted"/>
<keyword evidence="2" id="KW-1185">Reference proteome</keyword>
<dbReference type="KEGG" id="snep:Enr13x_32410"/>
<organism evidence="1 2">
    <name type="scientific">Stieleria neptunia</name>
    <dbReference type="NCBI Taxonomy" id="2527979"/>
    <lineage>
        <taxon>Bacteria</taxon>
        <taxon>Pseudomonadati</taxon>
        <taxon>Planctomycetota</taxon>
        <taxon>Planctomycetia</taxon>
        <taxon>Pirellulales</taxon>
        <taxon>Pirellulaceae</taxon>
        <taxon>Stieleria</taxon>
    </lineage>
</organism>
<reference evidence="1 2" key="1">
    <citation type="submission" date="2019-03" db="EMBL/GenBank/DDBJ databases">
        <title>Deep-cultivation of Planctomycetes and their phenomic and genomic characterization uncovers novel biology.</title>
        <authorList>
            <person name="Wiegand S."/>
            <person name="Jogler M."/>
            <person name="Boedeker C."/>
            <person name="Pinto D."/>
            <person name="Vollmers J."/>
            <person name="Rivas-Marin E."/>
            <person name="Kohn T."/>
            <person name="Peeters S.H."/>
            <person name="Heuer A."/>
            <person name="Rast P."/>
            <person name="Oberbeckmann S."/>
            <person name="Bunk B."/>
            <person name="Jeske O."/>
            <person name="Meyerdierks A."/>
            <person name="Storesund J.E."/>
            <person name="Kallscheuer N."/>
            <person name="Luecker S."/>
            <person name="Lage O.M."/>
            <person name="Pohl T."/>
            <person name="Merkel B.J."/>
            <person name="Hornburger P."/>
            <person name="Mueller R.-W."/>
            <person name="Bruemmer F."/>
            <person name="Labrenz M."/>
            <person name="Spormann A.M."/>
            <person name="Op den Camp H."/>
            <person name="Overmann J."/>
            <person name="Amann R."/>
            <person name="Jetten M.S.M."/>
            <person name="Mascher T."/>
            <person name="Medema M.H."/>
            <person name="Devos D.P."/>
            <person name="Kaster A.-K."/>
            <person name="Ovreas L."/>
            <person name="Rohde M."/>
            <person name="Galperin M.Y."/>
            <person name="Jogler C."/>
        </authorList>
    </citation>
    <scope>NUCLEOTIDE SEQUENCE [LARGE SCALE GENOMIC DNA]</scope>
    <source>
        <strain evidence="1 2">Enr13</strain>
    </source>
</reference>
<dbReference type="EMBL" id="CP037423">
    <property type="protein sequence ID" value="QDV43385.1"/>
    <property type="molecule type" value="Genomic_DNA"/>
</dbReference>
<dbReference type="AlphaFoldDB" id="A0A518HRB5"/>
<gene>
    <name evidence="1" type="ORF">Enr13x_32410</name>
</gene>
<protein>
    <submittedName>
        <fullName evidence="1">Uncharacterized protein</fullName>
    </submittedName>
</protein>
<dbReference type="Proteomes" id="UP000319004">
    <property type="component" value="Chromosome"/>
</dbReference>
<sequence length="84" mass="9622">MRRRTRRWFASRSRSKRRGILMPVITHRRHQRRSPEIAQDALGDPLAINEPQSQLSRPGDNIGAVSNEAAEAFQSEFHQLVGFA</sequence>
<accession>A0A518HRB5</accession>
<evidence type="ECO:0000313" key="1">
    <source>
        <dbReference type="EMBL" id="QDV43385.1"/>
    </source>
</evidence>